<organism evidence="1 2">
    <name type="scientific">Daphnia magna</name>
    <dbReference type="NCBI Taxonomy" id="35525"/>
    <lineage>
        <taxon>Eukaryota</taxon>
        <taxon>Metazoa</taxon>
        <taxon>Ecdysozoa</taxon>
        <taxon>Arthropoda</taxon>
        <taxon>Crustacea</taxon>
        <taxon>Branchiopoda</taxon>
        <taxon>Diplostraca</taxon>
        <taxon>Cladocera</taxon>
        <taxon>Anomopoda</taxon>
        <taxon>Daphniidae</taxon>
        <taxon>Daphnia</taxon>
    </lineage>
</organism>
<keyword evidence="2" id="KW-1185">Reference proteome</keyword>
<dbReference type="Proteomes" id="UP001234178">
    <property type="component" value="Unassembled WGS sequence"/>
</dbReference>
<gene>
    <name evidence="1" type="ORF">OUZ56_005580</name>
</gene>
<accession>A0ABQ9YTW0</accession>
<evidence type="ECO:0000313" key="1">
    <source>
        <dbReference type="EMBL" id="KAK4003828.1"/>
    </source>
</evidence>
<proteinExistence type="predicted"/>
<dbReference type="EMBL" id="JAOYFB010000001">
    <property type="protein sequence ID" value="KAK4003828.1"/>
    <property type="molecule type" value="Genomic_DNA"/>
</dbReference>
<reference evidence="1 2" key="1">
    <citation type="journal article" date="2023" name="Nucleic Acids Res.">
        <title>The hologenome of Daphnia magna reveals possible DNA methylation and microbiome-mediated evolution of the host genome.</title>
        <authorList>
            <person name="Chaturvedi A."/>
            <person name="Li X."/>
            <person name="Dhandapani V."/>
            <person name="Marshall H."/>
            <person name="Kissane S."/>
            <person name="Cuenca-Cambronero M."/>
            <person name="Asole G."/>
            <person name="Calvet F."/>
            <person name="Ruiz-Romero M."/>
            <person name="Marangio P."/>
            <person name="Guigo R."/>
            <person name="Rago D."/>
            <person name="Mirbahai L."/>
            <person name="Eastwood N."/>
            <person name="Colbourne J.K."/>
            <person name="Zhou J."/>
            <person name="Mallon E."/>
            <person name="Orsini L."/>
        </authorList>
    </citation>
    <scope>NUCLEOTIDE SEQUENCE [LARGE SCALE GENOMIC DNA]</scope>
    <source>
        <strain evidence="1">LRV0_1</strain>
    </source>
</reference>
<sequence length="108" mass="12233">MTNCRLEEITLQTECPNCTMSSLGDIPGSHSGSFKHNLEDTWKEYKPCELRIIEKGFGVKYSTDHPDPLHLRKRKPSRLPLVVLGMDKVIIAVRETPKEVDHSDGESN</sequence>
<comment type="caution">
    <text evidence="1">The sequence shown here is derived from an EMBL/GenBank/DDBJ whole genome shotgun (WGS) entry which is preliminary data.</text>
</comment>
<evidence type="ECO:0000313" key="2">
    <source>
        <dbReference type="Proteomes" id="UP001234178"/>
    </source>
</evidence>
<name>A0ABQ9YTW0_9CRUS</name>
<protein>
    <submittedName>
        <fullName evidence="1">Uncharacterized protein</fullName>
    </submittedName>
</protein>